<accession>A0AAD3NN85</accession>
<sequence length="71" mass="7859">MTQVLPSTIQGDAYRMRAVPRRFSVGRDKLTMHSRSHTGEKPHKCKHCPYAAADSSLAHLGVIHTMMNVAA</sequence>
<dbReference type="EMBL" id="BRZM01002986">
    <property type="protein sequence ID" value="GLD75460.1"/>
    <property type="molecule type" value="Genomic_DNA"/>
</dbReference>
<reference evidence="1" key="1">
    <citation type="submission" date="2022-08" db="EMBL/GenBank/DDBJ databases">
        <title>Genome sequencing of akame (Lates japonicus).</title>
        <authorList>
            <person name="Hashiguchi Y."/>
            <person name="Takahashi H."/>
        </authorList>
    </citation>
    <scope>NUCLEOTIDE SEQUENCE</scope>
    <source>
        <strain evidence="1">Kochi</strain>
    </source>
</reference>
<comment type="caution">
    <text evidence="1">The sequence shown here is derived from an EMBL/GenBank/DDBJ whole genome shotgun (WGS) entry which is preliminary data.</text>
</comment>
<dbReference type="Gene3D" id="3.30.160.60">
    <property type="entry name" value="Classic Zinc Finger"/>
    <property type="match status" value="1"/>
</dbReference>
<evidence type="ECO:0000313" key="2">
    <source>
        <dbReference type="Proteomes" id="UP001279410"/>
    </source>
</evidence>
<keyword evidence="2" id="KW-1185">Reference proteome</keyword>
<dbReference type="AlphaFoldDB" id="A0AAD3NN85"/>
<evidence type="ECO:0000313" key="1">
    <source>
        <dbReference type="EMBL" id="GLD75460.1"/>
    </source>
</evidence>
<protein>
    <submittedName>
        <fullName evidence="1">Zinc finger protein 64</fullName>
    </submittedName>
</protein>
<dbReference type="SUPFAM" id="SSF57667">
    <property type="entry name" value="beta-beta-alpha zinc fingers"/>
    <property type="match status" value="1"/>
</dbReference>
<proteinExistence type="predicted"/>
<dbReference type="InterPro" id="IPR036236">
    <property type="entry name" value="Znf_C2H2_sf"/>
</dbReference>
<name>A0AAD3NN85_LATJO</name>
<organism evidence="1 2">
    <name type="scientific">Lates japonicus</name>
    <name type="common">Japanese lates</name>
    <dbReference type="NCBI Taxonomy" id="270547"/>
    <lineage>
        <taxon>Eukaryota</taxon>
        <taxon>Metazoa</taxon>
        <taxon>Chordata</taxon>
        <taxon>Craniata</taxon>
        <taxon>Vertebrata</taxon>
        <taxon>Euteleostomi</taxon>
        <taxon>Actinopterygii</taxon>
        <taxon>Neopterygii</taxon>
        <taxon>Teleostei</taxon>
        <taxon>Neoteleostei</taxon>
        <taxon>Acanthomorphata</taxon>
        <taxon>Carangaria</taxon>
        <taxon>Carangaria incertae sedis</taxon>
        <taxon>Centropomidae</taxon>
        <taxon>Lates</taxon>
    </lineage>
</organism>
<gene>
    <name evidence="1" type="ORF">AKAME5_002679400</name>
</gene>
<dbReference type="Proteomes" id="UP001279410">
    <property type="component" value="Unassembled WGS sequence"/>
</dbReference>